<organism evidence="2 3">
    <name type="scientific">Streptomyces gobitricini</name>
    <dbReference type="NCBI Taxonomy" id="68211"/>
    <lineage>
        <taxon>Bacteria</taxon>
        <taxon>Bacillati</taxon>
        <taxon>Actinomycetota</taxon>
        <taxon>Actinomycetes</taxon>
        <taxon>Kitasatosporales</taxon>
        <taxon>Streptomycetaceae</taxon>
        <taxon>Streptomyces</taxon>
    </lineage>
</organism>
<sequence>MTDGEVLACVRTVHGDRAGAVRPGPGVTRWDGGLSEAGGAGHPDAMQGLRALVMPTASPTPAHPARRSRHSVRPRARHRRPSRPGSRWHRLVIAYRDIDFLAGPGPAGGGGGGGLQDLLLVHVRKVVGRVTFRVCSACATGTITAVEVDDSLVNTGLPTRAVAHLRSRYPDLAWSTTLERRLTRDLFRRMRVLTTPESRCPHG</sequence>
<dbReference type="EMBL" id="BAAASR010000015">
    <property type="protein sequence ID" value="GAA2494290.1"/>
    <property type="molecule type" value="Genomic_DNA"/>
</dbReference>
<proteinExistence type="predicted"/>
<protein>
    <submittedName>
        <fullName evidence="2">Uncharacterized protein</fullName>
    </submittedName>
</protein>
<evidence type="ECO:0000313" key="3">
    <source>
        <dbReference type="Proteomes" id="UP001499942"/>
    </source>
</evidence>
<feature type="region of interest" description="Disordered" evidence="1">
    <location>
        <begin position="56"/>
        <end position="85"/>
    </location>
</feature>
<dbReference type="Proteomes" id="UP001499942">
    <property type="component" value="Unassembled WGS sequence"/>
</dbReference>
<keyword evidence="3" id="KW-1185">Reference proteome</keyword>
<reference evidence="2 3" key="1">
    <citation type="journal article" date="2019" name="Int. J. Syst. Evol. Microbiol.">
        <title>The Global Catalogue of Microorganisms (GCM) 10K type strain sequencing project: providing services to taxonomists for standard genome sequencing and annotation.</title>
        <authorList>
            <consortium name="The Broad Institute Genomics Platform"/>
            <consortium name="The Broad Institute Genome Sequencing Center for Infectious Disease"/>
            <person name="Wu L."/>
            <person name="Ma J."/>
        </authorList>
    </citation>
    <scope>NUCLEOTIDE SEQUENCE [LARGE SCALE GENOMIC DNA]</scope>
    <source>
        <strain evidence="2 3">JCM 5062</strain>
    </source>
</reference>
<evidence type="ECO:0000313" key="2">
    <source>
        <dbReference type="EMBL" id="GAA2494290.1"/>
    </source>
</evidence>
<comment type="caution">
    <text evidence="2">The sequence shown here is derived from an EMBL/GenBank/DDBJ whole genome shotgun (WGS) entry which is preliminary data.</text>
</comment>
<evidence type="ECO:0000256" key="1">
    <source>
        <dbReference type="SAM" id="MobiDB-lite"/>
    </source>
</evidence>
<gene>
    <name evidence="2" type="ORF">GCM10010393_27850</name>
</gene>
<name>A0ABN3M1I1_9ACTN</name>
<accession>A0ABN3M1I1</accession>
<feature type="compositionally biased region" description="Basic residues" evidence="1">
    <location>
        <begin position="64"/>
        <end position="85"/>
    </location>
</feature>